<evidence type="ECO:0000313" key="16">
    <source>
        <dbReference type="RefSeq" id="XP_017299784.2"/>
    </source>
</evidence>
<dbReference type="GO" id="GO:0048513">
    <property type="term" value="P:animal organ development"/>
    <property type="evidence" value="ECO:0007669"/>
    <property type="project" value="UniProtKB-ARBA"/>
</dbReference>
<gene>
    <name evidence="16" type="primary">LOC103509745</name>
</gene>
<evidence type="ECO:0000256" key="7">
    <source>
        <dbReference type="ARBA" id="ARBA00022737"/>
    </source>
</evidence>
<dbReference type="GO" id="GO:0005525">
    <property type="term" value="F:GTP binding"/>
    <property type="evidence" value="ECO:0007669"/>
    <property type="project" value="UniProtKB-KW"/>
</dbReference>
<keyword evidence="8" id="KW-0547">Nucleotide-binding</keyword>
<dbReference type="RefSeq" id="XP_017299784.2">
    <property type="nucleotide sequence ID" value="XM_017444295.2"/>
</dbReference>
<name>A0A1S4ECH1_DIACI</name>
<dbReference type="AlphaFoldDB" id="A0A1S4ECH1"/>
<feature type="domain" description="Laminin EGF-like" evidence="14">
    <location>
        <begin position="184"/>
        <end position="220"/>
    </location>
</feature>
<dbReference type="InterPro" id="IPR036525">
    <property type="entry name" value="Tubulin/FtsZ_GTPase_sf"/>
</dbReference>
<evidence type="ECO:0000259" key="14">
    <source>
        <dbReference type="PROSITE" id="PS01248"/>
    </source>
</evidence>
<dbReference type="PRINTS" id="PR01161">
    <property type="entry name" value="TUBULIN"/>
</dbReference>
<dbReference type="SUPFAM" id="SSF57196">
    <property type="entry name" value="EGF/Laminin"/>
    <property type="match status" value="1"/>
</dbReference>
<dbReference type="GO" id="GO:0005604">
    <property type="term" value="C:basement membrane"/>
    <property type="evidence" value="ECO:0007669"/>
    <property type="project" value="UniProtKB-SubCell"/>
</dbReference>
<dbReference type="PANTHER" id="PTHR36527">
    <property type="entry name" value="OS01G0282866 PROTEIN"/>
    <property type="match status" value="1"/>
</dbReference>
<dbReference type="GO" id="GO:0048731">
    <property type="term" value="P:system development"/>
    <property type="evidence" value="ECO:0007669"/>
    <property type="project" value="UniProtKB-ARBA"/>
</dbReference>
<evidence type="ECO:0000256" key="9">
    <source>
        <dbReference type="ARBA" id="ARBA00022869"/>
    </source>
</evidence>
<keyword evidence="11" id="KW-1015">Disulfide bond</keyword>
<accession>A0A1S4ECH1</accession>
<dbReference type="Gene3D" id="2.10.25.10">
    <property type="entry name" value="Laminin"/>
    <property type="match status" value="1"/>
</dbReference>
<evidence type="ECO:0000256" key="5">
    <source>
        <dbReference type="ARBA" id="ARBA00022701"/>
    </source>
</evidence>
<dbReference type="PROSITE" id="PS01248">
    <property type="entry name" value="EGF_LAM_1"/>
    <property type="match status" value="1"/>
</dbReference>
<keyword evidence="5" id="KW-0493">Microtubule</keyword>
<dbReference type="Pfam" id="PF00091">
    <property type="entry name" value="Tubulin"/>
    <property type="match status" value="1"/>
</dbReference>
<comment type="similarity">
    <text evidence="2">Belongs to the tubulin family.</text>
</comment>
<dbReference type="SUPFAM" id="SSF52490">
    <property type="entry name" value="Tubulin nucleotide-binding domain-like"/>
    <property type="match status" value="1"/>
</dbReference>
<dbReference type="PANTHER" id="PTHR36527:SF3">
    <property type="entry name" value="OS01G0282866 PROTEIN"/>
    <property type="match status" value="1"/>
</dbReference>
<evidence type="ECO:0000313" key="15">
    <source>
        <dbReference type="Proteomes" id="UP000079169"/>
    </source>
</evidence>
<dbReference type="GO" id="GO:0007017">
    <property type="term" value="P:microtubule-based process"/>
    <property type="evidence" value="ECO:0007669"/>
    <property type="project" value="InterPro"/>
</dbReference>
<evidence type="ECO:0000256" key="3">
    <source>
        <dbReference type="ARBA" id="ARBA00022525"/>
    </source>
</evidence>
<keyword evidence="9" id="KW-0084">Basement membrane</keyword>
<keyword evidence="15" id="KW-1185">Reference proteome</keyword>
<evidence type="ECO:0000256" key="2">
    <source>
        <dbReference type="ARBA" id="ARBA00009636"/>
    </source>
</evidence>
<dbReference type="SMART" id="SM00180">
    <property type="entry name" value="EGF_Lam"/>
    <property type="match status" value="1"/>
</dbReference>
<comment type="subcellular location">
    <subcellularLocation>
        <location evidence="1">Secreted</location>
        <location evidence="1">Extracellular space</location>
        <location evidence="1">Extracellular matrix</location>
        <location evidence="1">Basement membrane</location>
    </subcellularLocation>
</comment>
<organism evidence="15 16">
    <name type="scientific">Diaphorina citri</name>
    <name type="common">Asian citrus psyllid</name>
    <dbReference type="NCBI Taxonomy" id="121845"/>
    <lineage>
        <taxon>Eukaryota</taxon>
        <taxon>Metazoa</taxon>
        <taxon>Ecdysozoa</taxon>
        <taxon>Arthropoda</taxon>
        <taxon>Hexapoda</taxon>
        <taxon>Insecta</taxon>
        <taxon>Pterygota</taxon>
        <taxon>Neoptera</taxon>
        <taxon>Paraneoptera</taxon>
        <taxon>Hemiptera</taxon>
        <taxon>Sternorrhyncha</taxon>
        <taxon>Psylloidea</taxon>
        <taxon>Psyllidae</taxon>
        <taxon>Diaphorininae</taxon>
        <taxon>Diaphorina</taxon>
    </lineage>
</organism>
<dbReference type="PaxDb" id="121845-A0A1S4ECH1"/>
<evidence type="ECO:0000256" key="4">
    <source>
        <dbReference type="ARBA" id="ARBA00022530"/>
    </source>
</evidence>
<dbReference type="STRING" id="121845.A0A1S4ECH1"/>
<dbReference type="GeneID" id="103509745"/>
<dbReference type="FunFam" id="3.40.50.1440:FF:000031">
    <property type="entry name" value="tubulin beta-4A chain isoform X5"/>
    <property type="match status" value="1"/>
</dbReference>
<protein>
    <submittedName>
        <fullName evidence="16">Tubulin beta-1 chain-like</fullName>
    </submittedName>
</protein>
<dbReference type="GO" id="GO:0005200">
    <property type="term" value="F:structural constituent of cytoskeleton"/>
    <property type="evidence" value="ECO:0007669"/>
    <property type="project" value="InterPro"/>
</dbReference>
<evidence type="ECO:0000256" key="1">
    <source>
        <dbReference type="ARBA" id="ARBA00004302"/>
    </source>
</evidence>
<evidence type="ECO:0000256" key="12">
    <source>
        <dbReference type="ARBA" id="ARBA00023180"/>
    </source>
</evidence>
<dbReference type="InterPro" id="IPR003008">
    <property type="entry name" value="Tubulin_FtsZ_GTPase"/>
</dbReference>
<keyword evidence="13" id="KW-0424">Laminin EGF-like domain</keyword>
<proteinExistence type="inferred from homology"/>
<keyword evidence="12" id="KW-0325">Glycoprotein</keyword>
<evidence type="ECO:0000256" key="10">
    <source>
        <dbReference type="ARBA" id="ARBA00023134"/>
    </source>
</evidence>
<evidence type="ECO:0000256" key="11">
    <source>
        <dbReference type="ARBA" id="ARBA00023157"/>
    </source>
</evidence>
<dbReference type="InterPro" id="IPR000217">
    <property type="entry name" value="Tubulin"/>
</dbReference>
<sequence>MREICHLQAGQCGNQIGAKFWEIISDEHGIDPTGAYHGDSDLQLERINVYYNEASGSKYVPRAILVDLEPGTMDAVRSGPFGQIFRPDNFVFGQSGAGNNWAKGHYTEPIPLPVLSHNTCGPRCDRCCPLHNALPWAPGTQSNGSPCQKCQCYGHATACKYDPVVHAANLSLDTLGTYTGGGVCINCTAHTTGVNCENCELGYYRPTGTPPDAEVPCLPCECNFMGTAGPCIRDDSQIHLGKFGRYC</sequence>
<dbReference type="InterPro" id="IPR002453">
    <property type="entry name" value="Beta_tubulin"/>
</dbReference>
<dbReference type="KEGG" id="dci:103509745"/>
<keyword evidence="7" id="KW-0677">Repeat</keyword>
<dbReference type="Proteomes" id="UP000079169">
    <property type="component" value="Unplaced"/>
</dbReference>
<dbReference type="PRINTS" id="PR01163">
    <property type="entry name" value="BETATUBULIN"/>
</dbReference>
<keyword evidence="3" id="KW-0964">Secreted</keyword>
<reference evidence="16" key="1">
    <citation type="submission" date="2025-08" db="UniProtKB">
        <authorList>
            <consortium name="RefSeq"/>
        </authorList>
    </citation>
    <scope>IDENTIFICATION</scope>
</reference>
<keyword evidence="10" id="KW-0342">GTP-binding</keyword>
<dbReference type="Gene3D" id="3.40.50.1440">
    <property type="entry name" value="Tubulin/FtsZ, GTPase domain"/>
    <property type="match status" value="1"/>
</dbReference>
<keyword evidence="6" id="KW-0732">Signal</keyword>
<dbReference type="InterPro" id="IPR013838">
    <property type="entry name" value="Beta-tubulin_BS"/>
</dbReference>
<dbReference type="FunFam" id="2.10.25.10:FF:000069">
    <property type="entry name" value="Laminin subunit alpha 1"/>
    <property type="match status" value="1"/>
</dbReference>
<dbReference type="GO" id="GO:0005874">
    <property type="term" value="C:microtubule"/>
    <property type="evidence" value="ECO:0007669"/>
    <property type="project" value="UniProtKB-KW"/>
</dbReference>
<evidence type="ECO:0000256" key="6">
    <source>
        <dbReference type="ARBA" id="ARBA00022729"/>
    </source>
</evidence>
<dbReference type="GO" id="GO:0003924">
    <property type="term" value="F:GTPase activity"/>
    <property type="evidence" value="ECO:0007669"/>
    <property type="project" value="InterPro"/>
</dbReference>
<evidence type="ECO:0000256" key="13">
    <source>
        <dbReference type="ARBA" id="ARBA00023292"/>
    </source>
</evidence>
<evidence type="ECO:0000256" key="8">
    <source>
        <dbReference type="ARBA" id="ARBA00022741"/>
    </source>
</evidence>
<keyword evidence="4" id="KW-0272">Extracellular matrix</keyword>
<dbReference type="Pfam" id="PF00053">
    <property type="entry name" value="EGF_laminin"/>
    <property type="match status" value="1"/>
</dbReference>
<dbReference type="InterPro" id="IPR002049">
    <property type="entry name" value="LE_dom"/>
</dbReference>
<dbReference type="PROSITE" id="PS00228">
    <property type="entry name" value="TUBULIN_B_AUTOREG"/>
    <property type="match status" value="1"/>
</dbReference>